<accession>A0A1F5X046</accession>
<dbReference type="AlphaFoldDB" id="A0A1F5X046"/>
<protein>
    <recommendedName>
        <fullName evidence="3">PD-(D/E)XK endonuclease-like domain-containing protein</fullName>
    </recommendedName>
</protein>
<evidence type="ECO:0000313" key="2">
    <source>
        <dbReference type="Proteomes" id="UP000178114"/>
    </source>
</evidence>
<dbReference type="STRING" id="1798351.A2930_02245"/>
<reference evidence="1 2" key="1">
    <citation type="journal article" date="2016" name="Nat. Commun.">
        <title>Thousands of microbial genomes shed light on interconnected biogeochemical processes in an aquifer system.</title>
        <authorList>
            <person name="Anantharaman K."/>
            <person name="Brown C.T."/>
            <person name="Hug L.A."/>
            <person name="Sharon I."/>
            <person name="Castelle C.J."/>
            <person name="Probst A.J."/>
            <person name="Thomas B.C."/>
            <person name="Singh A."/>
            <person name="Wilkins M.J."/>
            <person name="Karaoz U."/>
            <person name="Brodie E.L."/>
            <person name="Williams K.H."/>
            <person name="Hubbard S.S."/>
            <person name="Banfield J.F."/>
        </authorList>
    </citation>
    <scope>NUCLEOTIDE SEQUENCE [LARGE SCALE GENOMIC DNA]</scope>
</reference>
<proteinExistence type="predicted"/>
<sequence>MAWYKDAEQFMKSAGHEVDGVWYPRVTKILEVKAKPALHGYYFEMGKEVESMSDVEAVTSKSAEEGTLVHETVQKLAVGEKVEIPKEIEPAATAFNEFYQKNNIVFHPQYVERPIWSQLHKFSGTVDALATIGGKFGVLDIKTSTGFYSDYNLQTAAYVLALQEQGVRNALALPQEIQTRWILRIDQQKTCLRCGAGLREKGGRNKVRTSYQSKNDNIGVHCGVSHEDHYWGPTKGIVELREFPYYFKDIKAFLAAKALWEWDNDYWLKQVGYL</sequence>
<gene>
    <name evidence="1" type="ORF">A2930_02245</name>
</gene>
<dbReference type="EMBL" id="MFID01000014">
    <property type="protein sequence ID" value="OGF81260.1"/>
    <property type="molecule type" value="Genomic_DNA"/>
</dbReference>
<evidence type="ECO:0008006" key="3">
    <source>
        <dbReference type="Google" id="ProtNLM"/>
    </source>
</evidence>
<dbReference type="Gene3D" id="3.90.320.10">
    <property type="match status" value="1"/>
</dbReference>
<dbReference type="InterPro" id="IPR011604">
    <property type="entry name" value="PDDEXK-like_dom_sf"/>
</dbReference>
<name>A0A1F5X046_9BACT</name>
<comment type="caution">
    <text evidence="1">The sequence shown here is derived from an EMBL/GenBank/DDBJ whole genome shotgun (WGS) entry which is preliminary data.</text>
</comment>
<organism evidence="1 2">
    <name type="scientific">Candidatus Giovannonibacteria bacterium RIFCSPLOWO2_01_FULL_45_34</name>
    <dbReference type="NCBI Taxonomy" id="1798351"/>
    <lineage>
        <taxon>Bacteria</taxon>
        <taxon>Candidatus Giovannoniibacteriota</taxon>
    </lineage>
</organism>
<evidence type="ECO:0000313" key="1">
    <source>
        <dbReference type="EMBL" id="OGF81260.1"/>
    </source>
</evidence>
<dbReference type="Proteomes" id="UP000178114">
    <property type="component" value="Unassembled WGS sequence"/>
</dbReference>